<evidence type="ECO:0000256" key="1">
    <source>
        <dbReference type="SAM" id="SignalP"/>
    </source>
</evidence>
<evidence type="ECO:0000313" key="3">
    <source>
        <dbReference type="Proteomes" id="UP000468650"/>
    </source>
</evidence>
<comment type="caution">
    <text evidence="2">The sequence shown here is derived from an EMBL/GenBank/DDBJ whole genome shotgun (WGS) entry which is preliminary data.</text>
</comment>
<feature type="signal peptide" evidence="1">
    <location>
        <begin position="1"/>
        <end position="19"/>
    </location>
</feature>
<organism evidence="2 3">
    <name type="scientific">Phaeocystidibacter luteus</name>
    <dbReference type="NCBI Taxonomy" id="911197"/>
    <lineage>
        <taxon>Bacteria</taxon>
        <taxon>Pseudomonadati</taxon>
        <taxon>Bacteroidota</taxon>
        <taxon>Flavobacteriia</taxon>
        <taxon>Flavobacteriales</taxon>
        <taxon>Phaeocystidibacteraceae</taxon>
        <taxon>Phaeocystidibacter</taxon>
    </lineage>
</organism>
<keyword evidence="3" id="KW-1185">Reference proteome</keyword>
<sequence>MKRIIALIILSMSAFPIKAQTDTVEIVFNGFYEVREGLNGDKYYSLLFDSTYYESENLQFIRTLLLGNKDELADSLVKGRTYIVVIQQKQQHRFGCSDNLIIIRSGRISTDQGTLFGSDFLEKQKVIAKESSCEYKAIEDYYILEITYKPGG</sequence>
<dbReference type="AlphaFoldDB" id="A0A6N6RE86"/>
<protein>
    <submittedName>
        <fullName evidence="2">Uncharacterized protein</fullName>
    </submittedName>
</protein>
<gene>
    <name evidence="2" type="ORF">F8C67_11685</name>
</gene>
<evidence type="ECO:0000313" key="2">
    <source>
        <dbReference type="EMBL" id="KAB2807695.1"/>
    </source>
</evidence>
<accession>A0A6N6RE86</accession>
<dbReference type="Proteomes" id="UP000468650">
    <property type="component" value="Unassembled WGS sequence"/>
</dbReference>
<name>A0A6N6RE86_9FLAO</name>
<dbReference type="RefSeq" id="WP_151668036.1">
    <property type="nucleotide sequence ID" value="NZ_WBVO01000010.1"/>
</dbReference>
<proteinExistence type="predicted"/>
<keyword evidence="1" id="KW-0732">Signal</keyword>
<reference evidence="2 3" key="1">
    <citation type="submission" date="2019-09" db="EMBL/GenBank/DDBJ databases">
        <title>Genomes of family Cryomorphaceae.</title>
        <authorList>
            <person name="Bowman J.P."/>
        </authorList>
    </citation>
    <scope>NUCLEOTIDE SEQUENCE [LARGE SCALE GENOMIC DNA]</scope>
    <source>
        <strain evidence="2 3">LMG 25704</strain>
    </source>
</reference>
<dbReference type="EMBL" id="WBVO01000010">
    <property type="protein sequence ID" value="KAB2807695.1"/>
    <property type="molecule type" value="Genomic_DNA"/>
</dbReference>
<feature type="chain" id="PRO_5027056358" evidence="1">
    <location>
        <begin position="20"/>
        <end position="152"/>
    </location>
</feature>